<evidence type="ECO:0000256" key="2">
    <source>
        <dbReference type="ARBA" id="ARBA00022490"/>
    </source>
</evidence>
<dbReference type="GO" id="GO:0043565">
    <property type="term" value="F:sequence-specific DNA binding"/>
    <property type="evidence" value="ECO:0007669"/>
    <property type="project" value="InterPro"/>
</dbReference>
<keyword evidence="4" id="KW-0902">Two-component regulatory system</keyword>
<evidence type="ECO:0000256" key="1">
    <source>
        <dbReference type="ARBA" id="ARBA00004496"/>
    </source>
</evidence>
<dbReference type="InterPro" id="IPR051552">
    <property type="entry name" value="HptR"/>
</dbReference>
<evidence type="ECO:0008006" key="13">
    <source>
        <dbReference type="Google" id="ProtNLM"/>
    </source>
</evidence>
<dbReference type="EMBL" id="LQRA01000059">
    <property type="protein sequence ID" value="KZE77711.1"/>
    <property type="molecule type" value="Genomic_DNA"/>
</dbReference>
<keyword evidence="6" id="KW-0238">DNA-binding</keyword>
<dbReference type="PRINTS" id="PR00032">
    <property type="entry name" value="HTHARAC"/>
</dbReference>
<dbReference type="GO" id="GO:0000160">
    <property type="term" value="P:phosphorelay signal transduction system"/>
    <property type="evidence" value="ECO:0007669"/>
    <property type="project" value="UniProtKB-KW"/>
</dbReference>
<keyword evidence="12" id="KW-1185">Reference proteome</keyword>
<dbReference type="eggNOG" id="COG4753">
    <property type="taxonomic scope" value="Bacteria"/>
</dbReference>
<keyword evidence="5" id="KW-0805">Transcription regulation</keyword>
<evidence type="ECO:0000256" key="4">
    <source>
        <dbReference type="ARBA" id="ARBA00023012"/>
    </source>
</evidence>
<dbReference type="PANTHER" id="PTHR42713">
    <property type="entry name" value="HISTIDINE KINASE-RELATED"/>
    <property type="match status" value="1"/>
</dbReference>
<dbReference type="Proteomes" id="UP000076563">
    <property type="component" value="Unassembled WGS sequence"/>
</dbReference>
<keyword evidence="3 8" id="KW-0597">Phosphoprotein</keyword>
<dbReference type="SMART" id="SM00448">
    <property type="entry name" value="REC"/>
    <property type="match status" value="1"/>
</dbReference>
<dbReference type="InterPro" id="IPR018060">
    <property type="entry name" value="HTH_AraC"/>
</dbReference>
<evidence type="ECO:0000259" key="9">
    <source>
        <dbReference type="PROSITE" id="PS01124"/>
    </source>
</evidence>
<dbReference type="InterPro" id="IPR001789">
    <property type="entry name" value="Sig_transdc_resp-reg_receiver"/>
</dbReference>
<dbReference type="Pfam" id="PF00072">
    <property type="entry name" value="Response_reg"/>
    <property type="match status" value="1"/>
</dbReference>
<evidence type="ECO:0000256" key="5">
    <source>
        <dbReference type="ARBA" id="ARBA00023015"/>
    </source>
</evidence>
<organism evidence="11 12">
    <name type="scientific">Paenibacillus elgii</name>
    <dbReference type="NCBI Taxonomy" id="189691"/>
    <lineage>
        <taxon>Bacteria</taxon>
        <taxon>Bacillati</taxon>
        <taxon>Bacillota</taxon>
        <taxon>Bacilli</taxon>
        <taxon>Bacillales</taxon>
        <taxon>Paenibacillaceae</taxon>
        <taxon>Paenibacillus</taxon>
    </lineage>
</organism>
<dbReference type="CDD" id="cd17536">
    <property type="entry name" value="REC_YesN-like"/>
    <property type="match status" value="1"/>
</dbReference>
<dbReference type="InterPro" id="IPR009057">
    <property type="entry name" value="Homeodomain-like_sf"/>
</dbReference>
<evidence type="ECO:0000259" key="10">
    <source>
        <dbReference type="PROSITE" id="PS50110"/>
    </source>
</evidence>
<evidence type="ECO:0000256" key="3">
    <source>
        <dbReference type="ARBA" id="ARBA00022553"/>
    </source>
</evidence>
<name>A0A163XD86_9BACL</name>
<evidence type="ECO:0000256" key="7">
    <source>
        <dbReference type="ARBA" id="ARBA00023163"/>
    </source>
</evidence>
<protein>
    <recommendedName>
        <fullName evidence="13">Two-component system response regulator</fullName>
    </recommendedName>
</protein>
<evidence type="ECO:0000256" key="8">
    <source>
        <dbReference type="PROSITE-ProRule" id="PRU00169"/>
    </source>
</evidence>
<dbReference type="STRING" id="1007103.GCA_000213315_06663"/>
<dbReference type="Pfam" id="PF12833">
    <property type="entry name" value="HTH_18"/>
    <property type="match status" value="1"/>
</dbReference>
<evidence type="ECO:0000313" key="12">
    <source>
        <dbReference type="Proteomes" id="UP000076563"/>
    </source>
</evidence>
<dbReference type="Gene3D" id="3.40.50.2300">
    <property type="match status" value="1"/>
</dbReference>
<dbReference type="InterPro" id="IPR011006">
    <property type="entry name" value="CheY-like_superfamily"/>
</dbReference>
<gene>
    <name evidence="11" type="ORF">AV654_20855</name>
</gene>
<dbReference type="SUPFAM" id="SSF46689">
    <property type="entry name" value="Homeodomain-like"/>
    <property type="match status" value="1"/>
</dbReference>
<dbReference type="SUPFAM" id="SSF52172">
    <property type="entry name" value="CheY-like"/>
    <property type="match status" value="1"/>
</dbReference>
<accession>A0A163XD86</accession>
<dbReference type="RefSeq" id="WP_063183563.1">
    <property type="nucleotide sequence ID" value="NZ_LQRA01000059.1"/>
</dbReference>
<reference evidence="12" key="1">
    <citation type="submission" date="2016-01" db="EMBL/GenBank/DDBJ databases">
        <title>Draft genome of Chromobacterium sp. F49.</title>
        <authorList>
            <person name="Hong K.W."/>
        </authorList>
    </citation>
    <scope>NUCLEOTIDE SEQUENCE [LARGE SCALE GENOMIC DNA]</scope>
    <source>
        <strain evidence="12">M63</strain>
    </source>
</reference>
<feature type="domain" description="Response regulatory" evidence="10">
    <location>
        <begin position="3"/>
        <end position="120"/>
    </location>
</feature>
<comment type="subcellular location">
    <subcellularLocation>
        <location evidence="1">Cytoplasm</location>
    </subcellularLocation>
</comment>
<evidence type="ECO:0000313" key="11">
    <source>
        <dbReference type="EMBL" id="KZE77711.1"/>
    </source>
</evidence>
<dbReference type="Gene3D" id="1.10.10.60">
    <property type="entry name" value="Homeodomain-like"/>
    <property type="match status" value="2"/>
</dbReference>
<dbReference type="OrthoDB" id="159632at2"/>
<feature type="domain" description="HTH araC/xylS-type" evidence="9">
    <location>
        <begin position="434"/>
        <end position="533"/>
    </location>
</feature>
<dbReference type="AlphaFoldDB" id="A0A163XD86"/>
<dbReference type="GO" id="GO:0003700">
    <property type="term" value="F:DNA-binding transcription factor activity"/>
    <property type="evidence" value="ECO:0007669"/>
    <property type="project" value="InterPro"/>
</dbReference>
<dbReference type="InterPro" id="IPR020449">
    <property type="entry name" value="Tscrpt_reg_AraC-type_HTH"/>
</dbReference>
<feature type="modified residue" description="4-aspartylphosphate" evidence="8">
    <location>
        <position position="55"/>
    </location>
</feature>
<comment type="caution">
    <text evidence="11">The sequence shown here is derived from an EMBL/GenBank/DDBJ whole genome shotgun (WGS) entry which is preliminary data.</text>
</comment>
<dbReference type="GO" id="GO:0005737">
    <property type="term" value="C:cytoplasm"/>
    <property type="evidence" value="ECO:0007669"/>
    <property type="project" value="UniProtKB-SubCell"/>
</dbReference>
<evidence type="ECO:0000256" key="6">
    <source>
        <dbReference type="ARBA" id="ARBA00023125"/>
    </source>
</evidence>
<keyword evidence="7" id="KW-0804">Transcription</keyword>
<proteinExistence type="predicted"/>
<dbReference type="PROSITE" id="PS01124">
    <property type="entry name" value="HTH_ARAC_FAMILY_2"/>
    <property type="match status" value="1"/>
</dbReference>
<dbReference type="PANTHER" id="PTHR42713:SF3">
    <property type="entry name" value="TRANSCRIPTIONAL REGULATORY PROTEIN HPTR"/>
    <property type="match status" value="1"/>
</dbReference>
<dbReference type="SMART" id="SM00342">
    <property type="entry name" value="HTH_ARAC"/>
    <property type="match status" value="1"/>
</dbReference>
<dbReference type="PROSITE" id="PS50110">
    <property type="entry name" value="RESPONSE_REGULATORY"/>
    <property type="match status" value="1"/>
</dbReference>
<dbReference type="eggNOG" id="COG2207">
    <property type="taxonomic scope" value="Bacteria"/>
</dbReference>
<keyword evidence="2" id="KW-0963">Cytoplasm</keyword>
<sequence>MYKVLLVEDEHYIRAGLRTALDWEAYGLTIAGEAEDGDEGLQAALALKPHIIFTDVRMPGMDGLQMAERILQELPETKIVLVSGYDDYAYIRQALLLGLCDYLIKPIHEEEIASIAAKLVAEHQEEEERKRLEIEQRYTLHRSRKLLFTGLLNEFVLGNDDILHARKFEELAPWFSYAAYQAAVLRVENYTQAKRDHYAGDEESVWFTIDNIGSEMMCKDTLLFRKLDMPSEFIFIRGYEREDEGMHPEQFNRQCEELVKVIGGFRKMVVNVGLGSVVTATAQISQSFHRALLALHQLDLRDGFKVEAYRTDTLRAEPACAKPFVERLKLDLAQLHTARVEDSIRGMFRTLRAERTVPRGELYRLLASLLRMTEQSLAANRPEAGQRLSQYEDMSTLIRLESLDEMESRLLGTMLYHIDMAKKFSITGPKEAIRMLKEYVTANITSEELTLGDLAKKYYMSPYQICRLFKSEYEENLQRYIIRLRMEKAKELLKTSQLTVKEIAGLSGYSDVKYFFRMFKKQTGCTPAEFRTNHC</sequence>